<dbReference type="OMA" id="RCHEIYH"/>
<dbReference type="AlphaFoldDB" id="M2MG26"/>
<dbReference type="GO" id="GO:0003729">
    <property type="term" value="F:mRNA binding"/>
    <property type="evidence" value="ECO:0007669"/>
    <property type="project" value="TreeGrafter"/>
</dbReference>
<dbReference type="GO" id="GO:1990817">
    <property type="term" value="F:poly(A) RNA polymerase activity"/>
    <property type="evidence" value="ECO:0007669"/>
    <property type="project" value="InterPro"/>
</dbReference>
<sequence>MDILTEELTHFAAWARPTAAETAARGFVADYLLTFLRKHANRPGLDIKAELFGSETTGLSLPTSDLDIRIYDASQADEDRSYGKLYSLLAMLARRLRQDHNNWTAVTVRHSKFPIITATHCKTGIIVQIVSAPSTTNQQTHTRRYLAELPHLRDLFLLSRAMLGTRGLVNVYDGGIGSYGLLVMLVAALKRRSSANPPPQTPAQQLLHFLNFYARHNYISRGLTVTPVGKTFLKHHDATYQATVQERIRAAHRRNDPVRAGQWAMSAPKPLQPYLLCLQDPADPTNDLGRKTNAIKHLAESFRVVHAMLLARLRDGLKGEGVAGRETFVEVAVGRLHEVWAGRRKRVEKFGAEVLKKREEVGGEVQVDAAVDAGEAGVLSAEGEEEAASGGQEAARSEEEEVEEERTENVVRG</sequence>
<proteinExistence type="predicted"/>
<keyword evidence="4" id="KW-1185">Reference proteome</keyword>
<dbReference type="RefSeq" id="XP_007677049.1">
    <property type="nucleotide sequence ID" value="XM_007678859.1"/>
</dbReference>
<dbReference type="PANTHER" id="PTHR23092:SF15">
    <property type="entry name" value="INACTIVE NON-CANONICAL POLY(A) RNA POLYMERASE PROTEIN TRF4-2-RELATED"/>
    <property type="match status" value="1"/>
</dbReference>
<dbReference type="Pfam" id="PF22600">
    <property type="entry name" value="MTPAP-like_central"/>
    <property type="match status" value="1"/>
</dbReference>
<reference evidence="3 4" key="1">
    <citation type="journal article" date="2012" name="PLoS Pathog.">
        <title>Diverse lifestyles and strategies of plant pathogenesis encoded in the genomes of eighteen Dothideomycetes fungi.</title>
        <authorList>
            <person name="Ohm R.A."/>
            <person name="Feau N."/>
            <person name="Henrissat B."/>
            <person name="Schoch C.L."/>
            <person name="Horwitz B.A."/>
            <person name="Barry K.W."/>
            <person name="Condon B.J."/>
            <person name="Copeland A.C."/>
            <person name="Dhillon B."/>
            <person name="Glaser F."/>
            <person name="Hesse C.N."/>
            <person name="Kosti I."/>
            <person name="LaButti K."/>
            <person name="Lindquist E.A."/>
            <person name="Lucas S."/>
            <person name="Salamov A.A."/>
            <person name="Bradshaw R.E."/>
            <person name="Ciuffetti L."/>
            <person name="Hamelin R.C."/>
            <person name="Kema G.H.J."/>
            <person name="Lawrence C."/>
            <person name="Scott J.A."/>
            <person name="Spatafora J.W."/>
            <person name="Turgeon B.G."/>
            <person name="de Wit P.J.G.M."/>
            <person name="Zhong S."/>
            <person name="Goodwin S.B."/>
            <person name="Grigoriev I.V."/>
        </authorList>
    </citation>
    <scope>NUCLEOTIDE SEQUENCE [LARGE SCALE GENOMIC DNA]</scope>
    <source>
        <strain evidence="3 4">UAMH 10762</strain>
    </source>
</reference>
<protein>
    <recommendedName>
        <fullName evidence="2">Poly(A) RNA polymerase mitochondrial-like central palm domain-containing protein</fullName>
    </recommendedName>
</protein>
<dbReference type="HOGENOM" id="CLU_019612_0_0_1"/>
<dbReference type="eggNOG" id="KOG1906">
    <property type="taxonomic scope" value="Eukaryota"/>
</dbReference>
<dbReference type="STRING" id="717646.M2MG26"/>
<dbReference type="Gene3D" id="1.10.1410.10">
    <property type="match status" value="1"/>
</dbReference>
<evidence type="ECO:0000259" key="2">
    <source>
        <dbReference type="Pfam" id="PF22600"/>
    </source>
</evidence>
<dbReference type="InterPro" id="IPR043519">
    <property type="entry name" value="NT_sf"/>
</dbReference>
<dbReference type="KEGG" id="bcom:BAUCODRAFT_122885"/>
<evidence type="ECO:0000313" key="3">
    <source>
        <dbReference type="EMBL" id="EMC95576.1"/>
    </source>
</evidence>
<dbReference type="GO" id="GO:0031499">
    <property type="term" value="C:TRAMP complex"/>
    <property type="evidence" value="ECO:0007669"/>
    <property type="project" value="TreeGrafter"/>
</dbReference>
<feature type="region of interest" description="Disordered" evidence="1">
    <location>
        <begin position="378"/>
        <end position="413"/>
    </location>
</feature>
<evidence type="ECO:0000313" key="4">
    <source>
        <dbReference type="Proteomes" id="UP000011761"/>
    </source>
</evidence>
<gene>
    <name evidence="3" type="ORF">BAUCODRAFT_122885</name>
</gene>
<dbReference type="SUPFAM" id="SSF81301">
    <property type="entry name" value="Nucleotidyltransferase"/>
    <property type="match status" value="1"/>
</dbReference>
<dbReference type="PANTHER" id="PTHR23092">
    <property type="entry name" value="POLY(A) RNA POLYMERASE"/>
    <property type="match status" value="1"/>
</dbReference>
<evidence type="ECO:0000256" key="1">
    <source>
        <dbReference type="SAM" id="MobiDB-lite"/>
    </source>
</evidence>
<accession>M2MG26</accession>
<feature type="domain" description="Poly(A) RNA polymerase mitochondrial-like central palm" evidence="2">
    <location>
        <begin position="4"/>
        <end position="129"/>
    </location>
</feature>
<dbReference type="Gene3D" id="3.30.460.10">
    <property type="entry name" value="Beta Polymerase, domain 2"/>
    <property type="match status" value="1"/>
</dbReference>
<dbReference type="EMBL" id="KB445556">
    <property type="protein sequence ID" value="EMC95576.1"/>
    <property type="molecule type" value="Genomic_DNA"/>
</dbReference>
<dbReference type="InterPro" id="IPR054708">
    <property type="entry name" value="MTPAP-like_central"/>
</dbReference>
<dbReference type="GO" id="GO:0043634">
    <property type="term" value="P:polyadenylation-dependent ncRNA catabolic process"/>
    <property type="evidence" value="ECO:0007669"/>
    <property type="project" value="TreeGrafter"/>
</dbReference>
<dbReference type="OrthoDB" id="273917at2759"/>
<name>M2MG26_BAUPA</name>
<dbReference type="GO" id="GO:0005730">
    <property type="term" value="C:nucleolus"/>
    <property type="evidence" value="ECO:0007669"/>
    <property type="project" value="TreeGrafter"/>
</dbReference>
<dbReference type="Proteomes" id="UP000011761">
    <property type="component" value="Unassembled WGS sequence"/>
</dbReference>
<dbReference type="InterPro" id="IPR045862">
    <property type="entry name" value="Trf4-like"/>
</dbReference>
<dbReference type="SUPFAM" id="SSF81631">
    <property type="entry name" value="PAP/OAS1 substrate-binding domain"/>
    <property type="match status" value="1"/>
</dbReference>
<dbReference type="GO" id="GO:0031123">
    <property type="term" value="P:RNA 3'-end processing"/>
    <property type="evidence" value="ECO:0007669"/>
    <property type="project" value="TreeGrafter"/>
</dbReference>
<dbReference type="GO" id="GO:0010605">
    <property type="term" value="P:negative regulation of macromolecule metabolic process"/>
    <property type="evidence" value="ECO:0007669"/>
    <property type="project" value="UniProtKB-ARBA"/>
</dbReference>
<organism evidence="3 4">
    <name type="scientific">Baudoinia panamericana (strain UAMH 10762)</name>
    <name type="common">Angels' share fungus</name>
    <name type="synonym">Baudoinia compniacensis (strain UAMH 10762)</name>
    <dbReference type="NCBI Taxonomy" id="717646"/>
    <lineage>
        <taxon>Eukaryota</taxon>
        <taxon>Fungi</taxon>
        <taxon>Dikarya</taxon>
        <taxon>Ascomycota</taxon>
        <taxon>Pezizomycotina</taxon>
        <taxon>Dothideomycetes</taxon>
        <taxon>Dothideomycetidae</taxon>
        <taxon>Mycosphaerellales</taxon>
        <taxon>Teratosphaeriaceae</taxon>
        <taxon>Baudoinia</taxon>
    </lineage>
</organism>
<dbReference type="GeneID" id="19107722"/>